<dbReference type="PROSITE" id="PS00018">
    <property type="entry name" value="EF_HAND_1"/>
    <property type="match status" value="1"/>
</dbReference>
<reference evidence="1 2" key="1">
    <citation type="submission" date="2019-02" db="EMBL/GenBank/DDBJ databases">
        <title>Deep-cultivation of Planctomycetes and their phenomic and genomic characterization uncovers novel biology.</title>
        <authorList>
            <person name="Wiegand S."/>
            <person name="Jogler M."/>
            <person name="Boedeker C."/>
            <person name="Pinto D."/>
            <person name="Vollmers J."/>
            <person name="Rivas-Marin E."/>
            <person name="Kohn T."/>
            <person name="Peeters S.H."/>
            <person name="Heuer A."/>
            <person name="Rast P."/>
            <person name="Oberbeckmann S."/>
            <person name="Bunk B."/>
            <person name="Jeske O."/>
            <person name="Meyerdierks A."/>
            <person name="Storesund J.E."/>
            <person name="Kallscheuer N."/>
            <person name="Luecker S."/>
            <person name="Lage O.M."/>
            <person name="Pohl T."/>
            <person name="Merkel B.J."/>
            <person name="Hornburger P."/>
            <person name="Mueller R.-W."/>
            <person name="Bruemmer F."/>
            <person name="Labrenz M."/>
            <person name="Spormann A.M."/>
            <person name="Op Den Camp H."/>
            <person name="Overmann J."/>
            <person name="Amann R."/>
            <person name="Jetten M.S.M."/>
            <person name="Mascher T."/>
            <person name="Medema M.H."/>
            <person name="Devos D.P."/>
            <person name="Kaster A.-K."/>
            <person name="Ovreas L."/>
            <person name="Rohde M."/>
            <person name="Galperin M.Y."/>
            <person name="Jogler C."/>
        </authorList>
    </citation>
    <scope>NUCLEOTIDE SEQUENCE [LARGE SCALE GENOMIC DNA]</scope>
    <source>
        <strain evidence="1 2">Mal64</strain>
    </source>
</reference>
<dbReference type="NCBIfam" id="TIGR02595">
    <property type="entry name" value="PEP_CTERM"/>
    <property type="match status" value="1"/>
</dbReference>
<evidence type="ECO:0000313" key="1">
    <source>
        <dbReference type="EMBL" id="TWT89989.1"/>
    </source>
</evidence>
<evidence type="ECO:0008006" key="3">
    <source>
        <dbReference type="Google" id="ProtNLM"/>
    </source>
</evidence>
<dbReference type="AlphaFoldDB" id="A0A5C5ZR71"/>
<gene>
    <name evidence="1" type="ORF">Mal64_03710</name>
</gene>
<organism evidence="1 2">
    <name type="scientific">Pseudobythopirellula maris</name>
    <dbReference type="NCBI Taxonomy" id="2527991"/>
    <lineage>
        <taxon>Bacteria</taxon>
        <taxon>Pseudomonadati</taxon>
        <taxon>Planctomycetota</taxon>
        <taxon>Planctomycetia</taxon>
        <taxon>Pirellulales</taxon>
        <taxon>Lacipirellulaceae</taxon>
        <taxon>Pseudobythopirellula</taxon>
    </lineage>
</organism>
<protein>
    <recommendedName>
        <fullName evidence="3">PEP-CTERM protein-sorting domain-containing protein</fullName>
    </recommendedName>
</protein>
<comment type="caution">
    <text evidence="1">The sequence shown here is derived from an EMBL/GenBank/DDBJ whole genome shotgun (WGS) entry which is preliminary data.</text>
</comment>
<dbReference type="EMBL" id="SJPQ01000001">
    <property type="protein sequence ID" value="TWT89989.1"/>
    <property type="molecule type" value="Genomic_DNA"/>
</dbReference>
<name>A0A5C5ZR71_9BACT</name>
<proteinExistence type="predicted"/>
<dbReference type="GO" id="GO:0000272">
    <property type="term" value="P:polysaccharide catabolic process"/>
    <property type="evidence" value="ECO:0007669"/>
    <property type="project" value="InterPro"/>
</dbReference>
<dbReference type="Proteomes" id="UP000315440">
    <property type="component" value="Unassembled WGS sequence"/>
</dbReference>
<dbReference type="NCBIfam" id="TIGR02913">
    <property type="entry name" value="HAF_rpt"/>
    <property type="match status" value="1"/>
</dbReference>
<accession>A0A5C5ZR71</accession>
<keyword evidence="2" id="KW-1185">Reference proteome</keyword>
<dbReference type="InterPro" id="IPR013424">
    <property type="entry name" value="Ice-binding_C"/>
</dbReference>
<evidence type="ECO:0000313" key="2">
    <source>
        <dbReference type="Proteomes" id="UP000315440"/>
    </source>
</evidence>
<dbReference type="InterPro" id="IPR014262">
    <property type="entry name" value="HAF_rpt"/>
</dbReference>
<sequence>MVTLGDLPGGKNSSIAYDVSADGTVVVGESTTDFGREAFIWTAESGMQPLGIPIVDSYFSIKISGDGSRIVVWSAVDSLGYWEEGLGAVDLIDHLTNTYGLDFSGWDSLRVHDISDDGNTILGSGRFEEGGNQAWIAHIAPETAPGDFDGDGQVSLADYDKWVADFGQPSLPSYGADGSGDGVVDAADFTVWRDHYEPPGAPPVPEPTTIALLLFSVCSIRRRRGVRFAMRSVCTQA</sequence>
<dbReference type="InterPro" id="IPR036439">
    <property type="entry name" value="Dockerin_dom_sf"/>
</dbReference>
<dbReference type="Gene3D" id="1.10.1330.10">
    <property type="entry name" value="Dockerin domain"/>
    <property type="match status" value="1"/>
</dbReference>
<dbReference type="InterPro" id="IPR018247">
    <property type="entry name" value="EF_Hand_1_Ca_BS"/>
</dbReference>